<dbReference type="SUPFAM" id="SSF56281">
    <property type="entry name" value="Metallo-hydrolase/oxidoreductase"/>
    <property type="match status" value="1"/>
</dbReference>
<keyword evidence="10" id="KW-0862">Zinc</keyword>
<dbReference type="PROSITE" id="PS00743">
    <property type="entry name" value="BETA_LACTAMASE_B_1"/>
    <property type="match status" value="1"/>
</dbReference>
<dbReference type="HOGENOM" id="CLU_530764_0_0_7"/>
<evidence type="ECO:0000256" key="2">
    <source>
        <dbReference type="ARBA" id="ARBA00001947"/>
    </source>
</evidence>
<evidence type="ECO:0000256" key="6">
    <source>
        <dbReference type="ARBA" id="ARBA00022723"/>
    </source>
</evidence>
<evidence type="ECO:0000313" key="17">
    <source>
        <dbReference type="Proteomes" id="UP000032702"/>
    </source>
</evidence>
<dbReference type="PROSITE" id="PS51257">
    <property type="entry name" value="PROKAR_LIPOPROTEIN"/>
    <property type="match status" value="1"/>
</dbReference>
<dbReference type="PANTHER" id="PTHR42951:SF20">
    <property type="entry name" value="BETA LACTAMASE"/>
    <property type="match status" value="1"/>
</dbReference>
<comment type="similarity">
    <text evidence="4">Belongs to the metallo-beta-lactamase superfamily. Class-B beta-lactamase family.</text>
</comment>
<dbReference type="EC" id="3.5.2.6" evidence="5"/>
<accession>Q08NI5</accession>
<dbReference type="Gene3D" id="3.60.15.10">
    <property type="entry name" value="Ribonuclease Z/Hydroxyacylglutathione hydrolase-like"/>
    <property type="match status" value="1"/>
</dbReference>
<keyword evidence="6" id="KW-0479">Metal-binding</keyword>
<dbReference type="Proteomes" id="UP000032702">
    <property type="component" value="Unassembled WGS sequence"/>
</dbReference>
<evidence type="ECO:0000256" key="8">
    <source>
        <dbReference type="ARBA" id="ARBA00022764"/>
    </source>
</evidence>
<evidence type="ECO:0000256" key="3">
    <source>
        <dbReference type="ARBA" id="ARBA00004418"/>
    </source>
</evidence>
<dbReference type="SMART" id="SM00849">
    <property type="entry name" value="Lactamase_B"/>
    <property type="match status" value="1"/>
</dbReference>
<keyword evidence="7 12" id="KW-0732">Signal</keyword>
<evidence type="ECO:0000313" key="14">
    <source>
        <dbReference type="EMBL" id="ADO69246.1"/>
    </source>
</evidence>
<keyword evidence="11" id="KW-0046">Antibiotic resistance</keyword>
<sequence length="545" mass="59827">MTPVQPRTRLLFPLRRRATALAAVLLTACGDSSTGTGQPKSTLDQAVQAMGGAEALQAVTNEVVEASGSRQSPEQGSSISTPRHLSNFRYIRTDELDGDKLHIEHDHVTTYLSPERYQFTEVVNGASGFVDGKDTVFTPAQTSGMFTSRATAELGHTRLTSPLRVLRKALANPAIVQEEQDLEVDQHRFKVLVFREEGEPELRLLIDPETFLPAAARVLEDQPPLGDTVVEAWFSDYRDVSGVKYPYHLRITLDGVEAHAEDRERIMVNVSVPAQSYEVPASFQPPAQPVVPALADFGKRSTQLLQGLKYLTQTFFYFDQSGLPITLNELAPGVVHVVGPSHHSLLVEMKDYLVLVDTPLFYPERSEATLAAIKAKYPGKPIRYVIASHFHSDHIGGIRHFVADGGVTVLAGEPSVPFYQRAFSNPHTLVPDRLARNPVPVTVEGVKTLKVLDDGVHSVEAHRIQSIHSNDMVIVYLPKEKVLFVADLFNPNLFPSNQPAPYVWGVASGGLYDEIQRLGLDVERIAGGHGSGTGTMEVLRITGAR</sequence>
<dbReference type="GO" id="GO:0046677">
    <property type="term" value="P:response to antibiotic"/>
    <property type="evidence" value="ECO:0007669"/>
    <property type="project" value="UniProtKB-KW"/>
</dbReference>
<evidence type="ECO:0000313" key="15">
    <source>
        <dbReference type="EMBL" id="EAU62041.1"/>
    </source>
</evidence>
<dbReference type="Pfam" id="PF00753">
    <property type="entry name" value="Lactamase_B"/>
    <property type="match status" value="1"/>
</dbReference>
<feature type="domain" description="Metallo-beta-lactamase" evidence="13">
    <location>
        <begin position="341"/>
        <end position="529"/>
    </location>
</feature>
<comment type="catalytic activity">
    <reaction evidence="1">
        <text>a beta-lactam + H2O = a substituted beta-amino acid</text>
        <dbReference type="Rhea" id="RHEA:20401"/>
        <dbReference type="ChEBI" id="CHEBI:15377"/>
        <dbReference type="ChEBI" id="CHEBI:35627"/>
        <dbReference type="ChEBI" id="CHEBI:140347"/>
        <dbReference type="EC" id="3.5.2.6"/>
    </reaction>
</comment>
<name>Q08NI5_STIAD</name>
<evidence type="ECO:0000256" key="1">
    <source>
        <dbReference type="ARBA" id="ARBA00001526"/>
    </source>
</evidence>
<dbReference type="GO" id="GO:0042597">
    <property type="term" value="C:periplasmic space"/>
    <property type="evidence" value="ECO:0007669"/>
    <property type="project" value="UniProtKB-SubCell"/>
</dbReference>
<proteinExistence type="inferred from homology"/>
<dbReference type="InterPro" id="IPR001018">
    <property type="entry name" value="Beta-lactamase_class-B_CS"/>
</dbReference>
<dbReference type="InterPro" id="IPR036866">
    <property type="entry name" value="RibonucZ/Hydroxyglut_hydro"/>
</dbReference>
<dbReference type="OrthoDB" id="5290005at2"/>
<feature type="signal peptide" evidence="12">
    <location>
        <begin position="1"/>
        <end position="22"/>
    </location>
</feature>
<dbReference type="GO" id="GO:0008800">
    <property type="term" value="F:beta-lactamase activity"/>
    <property type="evidence" value="ECO:0007669"/>
    <property type="project" value="UniProtKB-EC"/>
</dbReference>
<dbReference type="EMBL" id="AAMD01000282">
    <property type="protein sequence ID" value="EAU62041.1"/>
    <property type="molecule type" value="Genomic_DNA"/>
</dbReference>
<evidence type="ECO:0000256" key="12">
    <source>
        <dbReference type="SAM" id="SignalP"/>
    </source>
</evidence>
<keyword evidence="9" id="KW-0378">Hydrolase</keyword>
<comment type="subcellular location">
    <subcellularLocation>
        <location evidence="3">Periplasm</location>
    </subcellularLocation>
</comment>
<dbReference type="PANTHER" id="PTHR42951">
    <property type="entry name" value="METALLO-BETA-LACTAMASE DOMAIN-CONTAINING"/>
    <property type="match status" value="1"/>
</dbReference>
<comment type="cofactor">
    <cofactor evidence="2">
        <name>Zn(2+)</name>
        <dbReference type="ChEBI" id="CHEBI:29105"/>
    </cofactor>
</comment>
<evidence type="ECO:0000256" key="11">
    <source>
        <dbReference type="ARBA" id="ARBA00023251"/>
    </source>
</evidence>
<protein>
    <recommendedName>
        <fullName evidence="5">beta-lactamase</fullName>
        <ecNumber evidence="5">3.5.2.6</ecNumber>
    </recommendedName>
</protein>
<keyword evidence="16" id="KW-1185">Reference proteome</keyword>
<dbReference type="KEGG" id="sur:STAUR_1442"/>
<dbReference type="GO" id="GO:0008270">
    <property type="term" value="F:zinc ion binding"/>
    <property type="evidence" value="ECO:0007669"/>
    <property type="project" value="InterPro"/>
</dbReference>
<evidence type="ECO:0000313" key="16">
    <source>
        <dbReference type="Proteomes" id="UP000001351"/>
    </source>
</evidence>
<dbReference type="Proteomes" id="UP000001351">
    <property type="component" value="Chromosome"/>
</dbReference>
<keyword evidence="8" id="KW-0574">Periplasm</keyword>
<organism evidence="15 17">
    <name type="scientific">Stigmatella aurantiaca (strain DW4/3-1)</name>
    <dbReference type="NCBI Taxonomy" id="378806"/>
    <lineage>
        <taxon>Bacteria</taxon>
        <taxon>Pseudomonadati</taxon>
        <taxon>Myxococcota</taxon>
        <taxon>Myxococcia</taxon>
        <taxon>Myxococcales</taxon>
        <taxon>Cystobacterineae</taxon>
        <taxon>Archangiaceae</taxon>
        <taxon>Stigmatella</taxon>
    </lineage>
</organism>
<gene>
    <name evidence="14" type="ordered locus">STAUR_1442</name>
    <name evidence="15" type="ORF">STIAU_0380</name>
</gene>
<dbReference type="InterPro" id="IPR050855">
    <property type="entry name" value="NDM-1-like"/>
</dbReference>
<evidence type="ECO:0000256" key="10">
    <source>
        <dbReference type="ARBA" id="ARBA00022833"/>
    </source>
</evidence>
<dbReference type="PATRIC" id="fig|378806.16.peg.790"/>
<dbReference type="eggNOG" id="COG0491">
    <property type="taxonomic scope" value="Bacteria"/>
</dbReference>
<evidence type="ECO:0000256" key="7">
    <source>
        <dbReference type="ARBA" id="ARBA00022729"/>
    </source>
</evidence>
<dbReference type="RefSeq" id="WP_002619884.1">
    <property type="nucleotide sequence ID" value="NC_014623.1"/>
</dbReference>
<dbReference type="GO" id="GO:0017001">
    <property type="term" value="P:antibiotic catabolic process"/>
    <property type="evidence" value="ECO:0007669"/>
    <property type="project" value="InterPro"/>
</dbReference>
<reference evidence="15 17" key="1">
    <citation type="submission" date="2006-04" db="EMBL/GenBank/DDBJ databases">
        <authorList>
            <person name="Nierman W.C."/>
        </authorList>
    </citation>
    <scope>NUCLEOTIDE SEQUENCE [LARGE SCALE GENOMIC DNA]</scope>
    <source>
        <strain evidence="15 17">DW4/3-1</strain>
    </source>
</reference>
<evidence type="ECO:0000256" key="4">
    <source>
        <dbReference type="ARBA" id="ARBA00005250"/>
    </source>
</evidence>
<evidence type="ECO:0000259" key="13">
    <source>
        <dbReference type="SMART" id="SM00849"/>
    </source>
</evidence>
<dbReference type="STRING" id="378806.STAUR_1442"/>
<feature type="chain" id="PRO_5010840021" description="beta-lactamase" evidence="12">
    <location>
        <begin position="23"/>
        <end position="545"/>
    </location>
</feature>
<evidence type="ECO:0000256" key="9">
    <source>
        <dbReference type="ARBA" id="ARBA00022801"/>
    </source>
</evidence>
<dbReference type="InterPro" id="IPR001279">
    <property type="entry name" value="Metallo-B-lactamas"/>
</dbReference>
<dbReference type="EMBL" id="CP002271">
    <property type="protein sequence ID" value="ADO69246.1"/>
    <property type="molecule type" value="Genomic_DNA"/>
</dbReference>
<dbReference type="AlphaFoldDB" id="Q08NI5"/>
<evidence type="ECO:0000256" key="5">
    <source>
        <dbReference type="ARBA" id="ARBA00012865"/>
    </source>
</evidence>
<reference evidence="14 16" key="2">
    <citation type="journal article" date="2011" name="Mol. Biol. Evol.">
        <title>Comparative genomic analysis of fruiting body formation in Myxococcales.</title>
        <authorList>
            <person name="Huntley S."/>
            <person name="Hamann N."/>
            <person name="Wegener-Feldbrugge S."/>
            <person name="Treuner-Lange A."/>
            <person name="Kube M."/>
            <person name="Reinhardt R."/>
            <person name="Klages S."/>
            <person name="Muller R."/>
            <person name="Ronning C.M."/>
            <person name="Nierman W.C."/>
            <person name="Sogaard-Andersen L."/>
        </authorList>
    </citation>
    <scope>NUCLEOTIDE SEQUENCE [LARGE SCALE GENOMIC DNA]</scope>
    <source>
        <strain evidence="14 16">DW4/3-1</strain>
    </source>
</reference>